<proteinExistence type="predicted"/>
<reference evidence="1" key="1">
    <citation type="submission" date="2023-07" db="EMBL/GenBank/DDBJ databases">
        <title>Black Yeasts Isolated from many extreme environments.</title>
        <authorList>
            <person name="Coleine C."/>
            <person name="Stajich J.E."/>
            <person name="Selbmann L."/>
        </authorList>
    </citation>
    <scope>NUCLEOTIDE SEQUENCE</scope>
    <source>
        <strain evidence="1">CCFEE 5714</strain>
    </source>
</reference>
<dbReference type="Proteomes" id="UP001281147">
    <property type="component" value="Unassembled WGS sequence"/>
</dbReference>
<evidence type="ECO:0000313" key="2">
    <source>
        <dbReference type="Proteomes" id="UP001281147"/>
    </source>
</evidence>
<comment type="caution">
    <text evidence="1">The sequence shown here is derived from an EMBL/GenBank/DDBJ whole genome shotgun (WGS) entry which is preliminary data.</text>
</comment>
<accession>A0ACC3MV46</accession>
<evidence type="ECO:0000313" key="1">
    <source>
        <dbReference type="EMBL" id="KAK3702447.1"/>
    </source>
</evidence>
<organism evidence="1 2">
    <name type="scientific">Vermiconidia calcicola</name>
    <dbReference type="NCBI Taxonomy" id="1690605"/>
    <lineage>
        <taxon>Eukaryota</taxon>
        <taxon>Fungi</taxon>
        <taxon>Dikarya</taxon>
        <taxon>Ascomycota</taxon>
        <taxon>Pezizomycotina</taxon>
        <taxon>Dothideomycetes</taxon>
        <taxon>Dothideomycetidae</taxon>
        <taxon>Mycosphaerellales</taxon>
        <taxon>Extremaceae</taxon>
        <taxon>Vermiconidia</taxon>
    </lineage>
</organism>
<protein>
    <submittedName>
        <fullName evidence="1">Uncharacterized protein</fullName>
    </submittedName>
</protein>
<sequence length="442" mass="50761">MLRRSTIPIAIVSGLTTLLLFILFFSVSWRSIPQAIGLGETYGPTKEQIKSGENILPDLRTGKQGVAADPNAWREGDGAHFKEPKVESQSPYPVGVTKPAGSNYTGRLVIPKMEGEDTRWIDEQLGDILASGQMTTAIYHMDDPSALLHPIKNKGNEVMAYLSYLIDFYEDLPDVSIFMHSHRYGWHNNIVFNKDSALMVRHLSPERVTREGYMNLRCHWYPGCPDWMHPGAIERIYEKQEEHILADSWAELFPEDMIPTVLAQPCCSQFALSRERIHAIPKERFVSLREWLLRTELSNFLSGRVFEYIWQFIFTSSPFHCPSMSACYCDGYGVCFGDAEKFDYYFELNFNLNEYLQELHLWKQRAEAVAEAHEQARAQGGELSGEESLDVPEVGRDQWLKAEIRKLELEMHKRREAAFELGRDPRQRAKEAGRPWKDGDGF</sequence>
<gene>
    <name evidence="1" type="ORF">LTR37_014913</name>
</gene>
<dbReference type="EMBL" id="JAUTXU010000161">
    <property type="protein sequence ID" value="KAK3702447.1"/>
    <property type="molecule type" value="Genomic_DNA"/>
</dbReference>
<keyword evidence="2" id="KW-1185">Reference proteome</keyword>
<name>A0ACC3MV46_9PEZI</name>